<accession>A0AAU9P9Y3</accession>
<reference evidence="1 2" key="1">
    <citation type="submission" date="2022-01" db="EMBL/GenBank/DDBJ databases">
        <authorList>
            <person name="Xiong W."/>
            <person name="Schranz E."/>
        </authorList>
    </citation>
    <scope>NUCLEOTIDE SEQUENCE [LARGE SCALE GENOMIC DNA]</scope>
</reference>
<gene>
    <name evidence="1" type="ORF">LVIROSA_LOCUS32407</name>
</gene>
<proteinExistence type="predicted"/>
<evidence type="ECO:0000313" key="2">
    <source>
        <dbReference type="Proteomes" id="UP001157418"/>
    </source>
</evidence>
<dbReference type="Proteomes" id="UP001157418">
    <property type="component" value="Unassembled WGS sequence"/>
</dbReference>
<protein>
    <submittedName>
        <fullName evidence="1">Uncharacterized protein</fullName>
    </submittedName>
</protein>
<comment type="caution">
    <text evidence="1">The sequence shown here is derived from an EMBL/GenBank/DDBJ whole genome shotgun (WGS) entry which is preliminary data.</text>
</comment>
<sequence length="141" mass="15833">MKTSYLFASGQPDLTMRQKTWRWVFLLGRLHLHSVFKSPKLGTHVISSPSGFYIAKRLACFQGLSFVIPTGASQNFSGKVKVYSLYQTTFFGFVIEDALVGVGVRTVDEQAGSGTQHTKWSIKILNIYHGVSIENIRLEFI</sequence>
<organism evidence="1 2">
    <name type="scientific">Lactuca virosa</name>
    <dbReference type="NCBI Taxonomy" id="75947"/>
    <lineage>
        <taxon>Eukaryota</taxon>
        <taxon>Viridiplantae</taxon>
        <taxon>Streptophyta</taxon>
        <taxon>Embryophyta</taxon>
        <taxon>Tracheophyta</taxon>
        <taxon>Spermatophyta</taxon>
        <taxon>Magnoliopsida</taxon>
        <taxon>eudicotyledons</taxon>
        <taxon>Gunneridae</taxon>
        <taxon>Pentapetalae</taxon>
        <taxon>asterids</taxon>
        <taxon>campanulids</taxon>
        <taxon>Asterales</taxon>
        <taxon>Asteraceae</taxon>
        <taxon>Cichorioideae</taxon>
        <taxon>Cichorieae</taxon>
        <taxon>Lactucinae</taxon>
        <taxon>Lactuca</taxon>
    </lineage>
</organism>
<dbReference type="AlphaFoldDB" id="A0AAU9P9Y3"/>
<keyword evidence="2" id="KW-1185">Reference proteome</keyword>
<dbReference type="EMBL" id="CAKMRJ010005523">
    <property type="protein sequence ID" value="CAH1446732.1"/>
    <property type="molecule type" value="Genomic_DNA"/>
</dbReference>
<evidence type="ECO:0000313" key="1">
    <source>
        <dbReference type="EMBL" id="CAH1446732.1"/>
    </source>
</evidence>
<name>A0AAU9P9Y3_9ASTR</name>